<proteinExistence type="predicted"/>
<reference evidence="1" key="1">
    <citation type="submission" date="2020-11" db="EMBL/GenBank/DDBJ databases">
        <authorList>
            <consortium name="DOE Joint Genome Institute"/>
            <person name="Ahrendt S."/>
            <person name="Riley R."/>
            <person name="Andreopoulos W."/>
            <person name="Labutti K."/>
            <person name="Pangilinan J."/>
            <person name="Ruiz-Duenas F.J."/>
            <person name="Barrasa J.M."/>
            <person name="Sanchez-Garcia M."/>
            <person name="Camarero S."/>
            <person name="Miyauchi S."/>
            <person name="Serrano A."/>
            <person name="Linde D."/>
            <person name="Babiker R."/>
            <person name="Drula E."/>
            <person name="Ayuso-Fernandez I."/>
            <person name="Pacheco R."/>
            <person name="Padilla G."/>
            <person name="Ferreira P."/>
            <person name="Barriuso J."/>
            <person name="Kellner H."/>
            <person name="Castanera R."/>
            <person name="Alfaro M."/>
            <person name="Ramirez L."/>
            <person name="Pisabarro A.G."/>
            <person name="Kuo A."/>
            <person name="Tritt A."/>
            <person name="Lipzen A."/>
            <person name="He G."/>
            <person name="Yan M."/>
            <person name="Ng V."/>
            <person name="Cullen D."/>
            <person name="Martin F."/>
            <person name="Rosso M.-N."/>
            <person name="Henrissat B."/>
            <person name="Hibbett D."/>
            <person name="Martinez A.T."/>
            <person name="Grigoriev I.V."/>
        </authorList>
    </citation>
    <scope>NUCLEOTIDE SEQUENCE</scope>
    <source>
        <strain evidence="1">CIRM-BRFM 674</strain>
    </source>
</reference>
<protein>
    <recommendedName>
        <fullName evidence="3">F-box domain-containing protein</fullName>
    </recommendedName>
</protein>
<dbReference type="CDD" id="cd09917">
    <property type="entry name" value="F-box_SF"/>
    <property type="match status" value="1"/>
</dbReference>
<comment type="caution">
    <text evidence="1">The sequence shown here is derived from an EMBL/GenBank/DDBJ whole genome shotgun (WGS) entry which is preliminary data.</text>
</comment>
<dbReference type="InterPro" id="IPR036047">
    <property type="entry name" value="F-box-like_dom_sf"/>
</dbReference>
<keyword evidence="2" id="KW-1185">Reference proteome</keyword>
<evidence type="ECO:0008006" key="3">
    <source>
        <dbReference type="Google" id="ProtNLM"/>
    </source>
</evidence>
<dbReference type="Proteomes" id="UP000807469">
    <property type="component" value="Unassembled WGS sequence"/>
</dbReference>
<dbReference type="SUPFAM" id="SSF81383">
    <property type="entry name" value="F-box domain"/>
    <property type="match status" value="1"/>
</dbReference>
<dbReference type="OrthoDB" id="2823912at2759"/>
<organism evidence="1 2">
    <name type="scientific">Pholiota conissans</name>
    <dbReference type="NCBI Taxonomy" id="109636"/>
    <lineage>
        <taxon>Eukaryota</taxon>
        <taxon>Fungi</taxon>
        <taxon>Dikarya</taxon>
        <taxon>Basidiomycota</taxon>
        <taxon>Agaricomycotina</taxon>
        <taxon>Agaricomycetes</taxon>
        <taxon>Agaricomycetidae</taxon>
        <taxon>Agaricales</taxon>
        <taxon>Agaricineae</taxon>
        <taxon>Strophariaceae</taxon>
        <taxon>Pholiota</taxon>
    </lineage>
</organism>
<evidence type="ECO:0000313" key="2">
    <source>
        <dbReference type="Proteomes" id="UP000807469"/>
    </source>
</evidence>
<name>A0A9P5ZDP7_9AGAR</name>
<accession>A0A9P5ZDP7</accession>
<dbReference type="EMBL" id="MU155131">
    <property type="protein sequence ID" value="KAF9486153.1"/>
    <property type="molecule type" value="Genomic_DNA"/>
</dbReference>
<evidence type="ECO:0000313" key="1">
    <source>
        <dbReference type="EMBL" id="KAF9486153.1"/>
    </source>
</evidence>
<dbReference type="AlphaFoldDB" id="A0A9P5ZDP7"/>
<gene>
    <name evidence="1" type="ORF">BDN70DRAFT_870247</name>
</gene>
<sequence>MDNNDVGGQELPLLSDSLDSASSCLLDIAQNFPFYEQNDDQLQNELWVGGGRKWDIRPLYWPKGRDRGNYVKSYIFKNLRIEAKSTRPRVTWNLEALWAYFPNELISSIFGLLHPIDLYHAIQTSKTLRRFLLDRNSISIWKESFENHPEIPFYPDYVSAPKWASLIFGPATCDFCGRDNSLIEYALLSRRCNECMDYHDQGSEQIVTAIRPILGEFPEKMADIWRLALKTYRLSPVYYSPSLSEGNLVHPRYSISQIVEVAQVMREFLSMNRMASLDLNLSEYDVFIEFTAISMQECLKHASLCNDWAFDIYMQHGKRYMASITSFCEGAEREVRKQNHDERDLKPALSRFEGLIISGWPIMTDCKLDGSNLKKFLPMLEAMVNKEKEERLRKQRINCIAARQGKVGGFYYDTVKKFHGYRELCCVPHPKTVYSIKFFADYINDPLDTFVELDENLAQREVRRFVTEYISAKKRRLLNLLVESGVIPEATETSKPDNFLGTATAVFECCGRSHVGWEEAGVHICRLESGLALMQDARDDTFVFRFSKPGYQALQNLARLLRLESLESVSPKDLDNLNKRFICKTSKLVQKAGVYCLPSLTWRECIDHAITAQNSEEGQHAVEFDILSEASIANLLAFERPFPVPSDRYWCCNRCRTYFEPLTKNDAIIHAYQVHGVFRATVGVDFDYFHSENKPVRSPIFIGLDDNANHRCLRCPRSPKLWLKKDPDLYQHLSDRHHIVIKDLREGVDWEKVPVVEDNGWIRQRLRLQEELAS</sequence>